<keyword evidence="4" id="KW-1185">Reference proteome</keyword>
<dbReference type="InterPro" id="IPR009425">
    <property type="entry name" value="DSRM_SSAP"/>
</dbReference>
<sequence length="233" mass="26503">MREEDVIKMSCFETLNEVDVSKYLERKGEFDYLPWSKAVELLLSVVPDATWRVVRFPYNDSSVVHVPYLQTDTGYYCEVHVTVGDVTRCSILPVLDFRNNTIYEPNSNDINTTIQRCLVKAIALHGLGLHVYMGESHPSNQLEKMDEERCNLIISIRQAILNDDVSAAVAAWKGISNRDMKISIWNLSEMDGGFSPTEKVFMTSKEFKASNERKAQKEAESKDSIPVALWSVE</sequence>
<name>A0A1T2L017_9GAMM</name>
<accession>A0A1T2L017</accession>
<feature type="domain" description="SSAP RNA binding" evidence="2">
    <location>
        <begin position="11"/>
        <end position="153"/>
    </location>
</feature>
<organism evidence="3 4">
    <name type="scientific">Solemya elarraichensis gill symbiont</name>
    <dbReference type="NCBI Taxonomy" id="1918949"/>
    <lineage>
        <taxon>Bacteria</taxon>
        <taxon>Pseudomonadati</taxon>
        <taxon>Pseudomonadota</taxon>
        <taxon>Gammaproteobacteria</taxon>
        <taxon>sulfur-oxidizing symbionts</taxon>
    </lineage>
</organism>
<evidence type="ECO:0000256" key="1">
    <source>
        <dbReference type="SAM" id="MobiDB-lite"/>
    </source>
</evidence>
<gene>
    <name evidence="3" type="ORF">BOW52_08540</name>
</gene>
<evidence type="ECO:0000313" key="3">
    <source>
        <dbReference type="EMBL" id="OOZ38443.1"/>
    </source>
</evidence>
<dbReference type="EMBL" id="MPRK01000180">
    <property type="protein sequence ID" value="OOZ38443.1"/>
    <property type="molecule type" value="Genomic_DNA"/>
</dbReference>
<evidence type="ECO:0000313" key="4">
    <source>
        <dbReference type="Proteomes" id="UP000190198"/>
    </source>
</evidence>
<feature type="region of interest" description="Disordered" evidence="1">
    <location>
        <begin position="211"/>
        <end position="233"/>
    </location>
</feature>
<dbReference type="Pfam" id="PF06378">
    <property type="entry name" value="SSAP_Sak"/>
    <property type="match status" value="1"/>
</dbReference>
<dbReference type="AlphaFoldDB" id="A0A1T2L017"/>
<comment type="caution">
    <text evidence="3">The sequence shown here is derived from an EMBL/GenBank/DDBJ whole genome shotgun (WGS) entry which is preliminary data.</text>
</comment>
<dbReference type="RefSeq" id="WP_078477347.1">
    <property type="nucleotide sequence ID" value="NZ_MPRK01000180.1"/>
</dbReference>
<proteinExistence type="predicted"/>
<protein>
    <recommendedName>
        <fullName evidence="2">SSAP RNA binding domain-containing protein</fullName>
    </recommendedName>
</protein>
<feature type="compositionally biased region" description="Basic and acidic residues" evidence="1">
    <location>
        <begin position="211"/>
        <end position="223"/>
    </location>
</feature>
<reference evidence="3 4" key="1">
    <citation type="submission" date="2016-11" db="EMBL/GenBank/DDBJ databases">
        <title>Mixed transmission modes and dynamic genome evolution in an obligate animal-bacterial symbiosis.</title>
        <authorList>
            <person name="Russell S.L."/>
            <person name="Corbett-Detig R.B."/>
            <person name="Cavanaugh C.M."/>
        </authorList>
    </citation>
    <scope>NUCLEOTIDE SEQUENCE [LARGE SCALE GENOMIC DNA]</scope>
    <source>
        <strain evidence="3">Sp-SM6</strain>
    </source>
</reference>
<dbReference type="Proteomes" id="UP000190198">
    <property type="component" value="Unassembled WGS sequence"/>
</dbReference>
<evidence type="ECO:0000259" key="2">
    <source>
        <dbReference type="Pfam" id="PF06378"/>
    </source>
</evidence>